<dbReference type="InterPro" id="IPR006311">
    <property type="entry name" value="TAT_signal"/>
</dbReference>
<dbReference type="Gene3D" id="3.40.50.1820">
    <property type="entry name" value="alpha/beta hydrolase"/>
    <property type="match status" value="1"/>
</dbReference>
<reference evidence="5 6" key="1">
    <citation type="journal article" date="2014" name="Genome Announc.">
        <title>Draft Genome Sequence of the Antitrypanosomally Active Sponge-Associated Bacterium Actinokineospora sp. Strain EG49.</title>
        <authorList>
            <person name="Harjes J."/>
            <person name="Ryu T."/>
            <person name="Abdelmohsen U.R."/>
            <person name="Moitinho-Silva L."/>
            <person name="Horn H."/>
            <person name="Ravasi T."/>
            <person name="Hentschel U."/>
        </authorList>
    </citation>
    <scope>NUCLEOTIDE SEQUENCE [LARGE SCALE GENOMIC DNA]</scope>
    <source>
        <strain evidence="5 6">EG49</strain>
    </source>
</reference>
<dbReference type="InterPro" id="IPR029058">
    <property type="entry name" value="AB_hydrolase_fold"/>
</dbReference>
<dbReference type="Pfam" id="PF12740">
    <property type="entry name" value="PETase"/>
    <property type="match status" value="1"/>
</dbReference>
<evidence type="ECO:0000256" key="3">
    <source>
        <dbReference type="SAM" id="SignalP"/>
    </source>
</evidence>
<keyword evidence="3" id="KW-0732">Signal</keyword>
<feature type="chain" id="PRO_5039484097" evidence="3">
    <location>
        <begin position="48"/>
        <end position="316"/>
    </location>
</feature>
<evidence type="ECO:0000256" key="2">
    <source>
        <dbReference type="ARBA" id="ARBA00022801"/>
    </source>
</evidence>
<keyword evidence="6" id="KW-1185">Reference proteome</keyword>
<comment type="similarity">
    <text evidence="1">Belongs to the AB hydrolase superfamily.</text>
</comment>
<evidence type="ECO:0000313" key="5">
    <source>
        <dbReference type="EMBL" id="EWC59791.1"/>
    </source>
</evidence>
<dbReference type="AlphaFoldDB" id="W7ITR9"/>
<sequence length="316" mass="32972">MTASITLGGGPVRPVLCRNRGVPMQRRIFAKAGIAAAAVAVATAALAGPQAFAGEGPGAAVVAFAGHAKGPAPTEQSVGAQRGPFATDKLVVPAQAGRGFNKGTIYYPDDTSQGTFGAVAVIPGFLEGESAISWLGPTLASHGFVVLTLAPNATTDYPEPRSDQLLAAVDWLANQSPVKDRVDPARLAVAGHSMGGGGTLIAASKNPALKAAVPLAPWNLYSDFSDVTVPTLIVGAGRDFIAPAVMHATPMYNSLKAKQDQGYLKLKNADHFTTNRYDATVTAYTVSWLKRYVDEDTRYSQFLCPVKSGFQLTCPV</sequence>
<dbReference type="PANTHER" id="PTHR22946:SF9">
    <property type="entry name" value="POLYKETIDE TRANSFERASE AF380"/>
    <property type="match status" value="1"/>
</dbReference>
<organism evidence="5 6">
    <name type="scientific">Actinokineospora spheciospongiae</name>
    <dbReference type="NCBI Taxonomy" id="909613"/>
    <lineage>
        <taxon>Bacteria</taxon>
        <taxon>Bacillati</taxon>
        <taxon>Actinomycetota</taxon>
        <taxon>Actinomycetes</taxon>
        <taxon>Pseudonocardiales</taxon>
        <taxon>Pseudonocardiaceae</taxon>
        <taxon>Actinokineospora</taxon>
    </lineage>
</organism>
<dbReference type="PANTHER" id="PTHR22946">
    <property type="entry name" value="DIENELACTONE HYDROLASE DOMAIN-CONTAINING PROTEIN-RELATED"/>
    <property type="match status" value="1"/>
</dbReference>
<dbReference type="Proteomes" id="UP000019277">
    <property type="component" value="Unassembled WGS sequence"/>
</dbReference>
<feature type="signal peptide" evidence="3">
    <location>
        <begin position="1"/>
        <end position="47"/>
    </location>
</feature>
<name>W7ITR9_9PSEU</name>
<evidence type="ECO:0000313" key="6">
    <source>
        <dbReference type="Proteomes" id="UP000019277"/>
    </source>
</evidence>
<dbReference type="EC" id="3.1.1.3" evidence="5"/>
<dbReference type="PROSITE" id="PS51318">
    <property type="entry name" value="TAT"/>
    <property type="match status" value="1"/>
</dbReference>
<gene>
    <name evidence="5" type="ORF">UO65_4934</name>
</gene>
<evidence type="ECO:0000259" key="4">
    <source>
        <dbReference type="Pfam" id="PF12740"/>
    </source>
</evidence>
<dbReference type="SUPFAM" id="SSF53474">
    <property type="entry name" value="alpha/beta-Hydrolases"/>
    <property type="match status" value="1"/>
</dbReference>
<protein>
    <submittedName>
        <fullName evidence="5">Triacylglycerol lipase</fullName>
        <ecNumber evidence="5">3.1.1.3</ecNumber>
    </submittedName>
</protein>
<dbReference type="eggNOG" id="COG4188">
    <property type="taxonomic scope" value="Bacteria"/>
</dbReference>
<dbReference type="GO" id="GO:0004806">
    <property type="term" value="F:triacylglycerol lipase activity"/>
    <property type="evidence" value="ECO:0007669"/>
    <property type="project" value="UniProtKB-EC"/>
</dbReference>
<dbReference type="InterPro" id="IPR050261">
    <property type="entry name" value="FrsA_esterase"/>
</dbReference>
<dbReference type="STRING" id="909613.UO65_4934"/>
<dbReference type="OrthoDB" id="1466228at2"/>
<feature type="domain" description="PET hydrolase/cutinase-like" evidence="4">
    <location>
        <begin position="67"/>
        <end position="308"/>
    </location>
</feature>
<evidence type="ECO:0000256" key="1">
    <source>
        <dbReference type="ARBA" id="ARBA00008645"/>
    </source>
</evidence>
<dbReference type="EMBL" id="AYXG01000185">
    <property type="protein sequence ID" value="EWC59791.1"/>
    <property type="molecule type" value="Genomic_DNA"/>
</dbReference>
<dbReference type="InterPro" id="IPR041127">
    <property type="entry name" value="PET_hydrolase/cutinase-like"/>
</dbReference>
<keyword evidence="2 5" id="KW-0378">Hydrolase</keyword>
<accession>W7ITR9</accession>
<proteinExistence type="inferred from homology"/>
<dbReference type="PATRIC" id="fig|909613.9.peg.4932"/>
<comment type="caution">
    <text evidence="5">The sequence shown here is derived from an EMBL/GenBank/DDBJ whole genome shotgun (WGS) entry which is preliminary data.</text>
</comment>